<dbReference type="PANTHER" id="PTHR33925:SF2">
    <property type="entry name" value="PLASTID DIVISION PROTEIN CDP1, CHLOROPLASTIC"/>
    <property type="match status" value="1"/>
</dbReference>
<dbReference type="InterPro" id="IPR044685">
    <property type="entry name" value="CPD1-like"/>
</dbReference>
<evidence type="ECO:0000259" key="1">
    <source>
        <dbReference type="Pfam" id="PF13355"/>
    </source>
</evidence>
<dbReference type="EnsemblPlants" id="QL10p034062:mrna">
    <property type="protein sequence ID" value="QL10p034062:mrna"/>
    <property type="gene ID" value="QL10p034062"/>
</dbReference>
<evidence type="ECO:0000313" key="4">
    <source>
        <dbReference type="EnsemblPlants" id="QL10p034062:mrna"/>
    </source>
</evidence>
<keyword evidence="5" id="KW-1185">Reference proteome</keyword>
<dbReference type="PANTHER" id="PTHR33925">
    <property type="entry name" value="PLASTID DIVISION PROTEIN CDP1, CHLOROPLASTIC-RELATED"/>
    <property type="match status" value="1"/>
</dbReference>
<feature type="domain" description="Plastid division protein CDP1-like IMS" evidence="1">
    <location>
        <begin position="707"/>
        <end position="824"/>
    </location>
</feature>
<dbReference type="AlphaFoldDB" id="A0A7N2MS39"/>
<dbReference type="Pfam" id="PF25515">
    <property type="entry name" value="Arm_PDR"/>
    <property type="match status" value="1"/>
</dbReference>
<feature type="domain" description="Plastid division protein CDP1-like 1st alpha solenoid" evidence="3">
    <location>
        <begin position="180"/>
        <end position="327"/>
    </location>
</feature>
<dbReference type="InterPro" id="IPR025344">
    <property type="entry name" value="CDP1-like_IMS"/>
</dbReference>
<dbReference type="Pfam" id="PF13355">
    <property type="entry name" value="ARC6-like_IMS"/>
    <property type="match status" value="1"/>
</dbReference>
<dbReference type="EMBL" id="LRBV02000010">
    <property type="status" value="NOT_ANNOTATED_CDS"/>
    <property type="molecule type" value="Genomic_DNA"/>
</dbReference>
<dbReference type="InterPro" id="IPR057137">
    <property type="entry name" value="CDP1-like_a_solenoid_2"/>
</dbReference>
<feature type="domain" description="Plastid division protein CDP1-like 2nd alpha solenoid" evidence="2">
    <location>
        <begin position="371"/>
        <end position="494"/>
    </location>
</feature>
<dbReference type="Proteomes" id="UP000594261">
    <property type="component" value="Chromosome 10"/>
</dbReference>
<dbReference type="Pfam" id="PF23468">
    <property type="entry name" value="ARC6"/>
    <property type="match status" value="1"/>
</dbReference>
<proteinExistence type="predicted"/>
<sequence>MVVNCEMGVSQDLWNRCWNQDVVGLDRASSSSASASASLASAIVMLRIRSSNSSKFKVSSSSSSSSCFRVSHLRHCDILTRRRSRLNAIDTHIINNNHVHVTVDIPVTCYQLIGVNDRAEKDEIVKSVMDLKSAEIEEGYTMDVVTSRQDLVMDVRDKLLFEPEYAGNIRENIPPKTPLRIPWPWLPAALCLLQEVGEVKLVLDIGRAALQRPDAKPYVHDLLLSMALAECAIAKIGFEKNKVSHGFEALARAQCLLRSKISLGKMTLLSQIEESLEELAPACTLEILGMPHSPENAERRRGAIAALRELLRQGLEVETSCQVEDWPCFLSQALNRLMATEIVDLLPWDSLAITRKNKKSLESQNQRVVIDFNCFYMVLIAHVALGFSSKQTDLINKAKTMCECLVASEGIDLKLEDAFCLFLLGQGNEADVADKLQHLELNSNSTTRNSISGKEIKHVSGVKPSLEIWLKDVVLAVFPDTRDCSPSLVNFFSGEKKSPGSKKSKGAAHTVPAICQRPLATAPLSERKFFEESLPYVSSSRLPGSGSAVKQLAPDIQSPLILGKSSEGSSASSGRNIGTHHSKIWESWSVGRITFVTVLGCIVFAALKLSGISDSNMRRTSKFDCSKTNVTTSLLSQTLDSSLDYNVGPAHIKESGVASRLKMLLAMANILVRNHSDAGNPHVLSPAASISSSMTAVFRRLMPMEEAEALVRQWQAIKAEALGPSHQVHTLSEVLDESMLVQWQALADAAKAKCCYWRFVLLQLSVLQAEIISDGIGAEMAEIEALLEEAAELVDESQQKNPNYYSTYKVRYVLKRQDDGSWRFCEGNTQTPS</sequence>
<organism evidence="4 5">
    <name type="scientific">Quercus lobata</name>
    <name type="common">Valley oak</name>
    <dbReference type="NCBI Taxonomy" id="97700"/>
    <lineage>
        <taxon>Eukaryota</taxon>
        <taxon>Viridiplantae</taxon>
        <taxon>Streptophyta</taxon>
        <taxon>Embryophyta</taxon>
        <taxon>Tracheophyta</taxon>
        <taxon>Spermatophyta</taxon>
        <taxon>Magnoliopsida</taxon>
        <taxon>eudicotyledons</taxon>
        <taxon>Gunneridae</taxon>
        <taxon>Pentapetalae</taxon>
        <taxon>rosids</taxon>
        <taxon>fabids</taxon>
        <taxon>Fagales</taxon>
        <taxon>Fagaceae</taxon>
        <taxon>Quercus</taxon>
    </lineage>
</organism>
<dbReference type="Gramene" id="QL10p034062:mrna">
    <property type="protein sequence ID" value="QL10p034062:mrna"/>
    <property type="gene ID" value="QL10p034062"/>
</dbReference>
<dbReference type="GeneID" id="115963682"/>
<dbReference type="InterPro" id="IPR058032">
    <property type="entry name" value="CDP1-like_a_solenoid_1"/>
</dbReference>
<dbReference type="GO" id="GO:0010020">
    <property type="term" value="P:chloroplast fission"/>
    <property type="evidence" value="ECO:0007669"/>
    <property type="project" value="EnsemblPlants"/>
</dbReference>
<dbReference type="GO" id="GO:0009706">
    <property type="term" value="C:chloroplast inner membrane"/>
    <property type="evidence" value="ECO:0007669"/>
    <property type="project" value="TreeGrafter"/>
</dbReference>
<dbReference type="FunCoup" id="A0A7N2MS39">
    <property type="interactions" value="2072"/>
</dbReference>
<evidence type="ECO:0000259" key="3">
    <source>
        <dbReference type="Pfam" id="PF25515"/>
    </source>
</evidence>
<accession>A0A7N2MS39</accession>
<evidence type="ECO:0000259" key="2">
    <source>
        <dbReference type="Pfam" id="PF23468"/>
    </source>
</evidence>
<name>A0A7N2MS39_QUELO</name>
<protein>
    <recommendedName>
        <fullName evidence="6">ARC6 IMS domain-containing protein</fullName>
    </recommendedName>
</protein>
<gene>
    <name evidence="4" type="primary">LOC115963682</name>
</gene>
<evidence type="ECO:0008006" key="6">
    <source>
        <dbReference type="Google" id="ProtNLM"/>
    </source>
</evidence>
<dbReference type="OMA" id="IVKSVMH"/>
<reference evidence="4 5" key="1">
    <citation type="journal article" date="2016" name="G3 (Bethesda)">
        <title>First Draft Assembly and Annotation of the Genome of a California Endemic Oak Quercus lobata Nee (Fagaceae).</title>
        <authorList>
            <person name="Sork V.L."/>
            <person name="Fitz-Gibbon S.T."/>
            <person name="Puiu D."/>
            <person name="Crepeau M."/>
            <person name="Gugger P.F."/>
            <person name="Sherman R."/>
            <person name="Stevens K."/>
            <person name="Langley C.H."/>
            <person name="Pellegrini M."/>
            <person name="Salzberg S.L."/>
        </authorList>
    </citation>
    <scope>NUCLEOTIDE SEQUENCE [LARGE SCALE GENOMIC DNA]</scope>
    <source>
        <strain evidence="4 5">cv. SW786</strain>
    </source>
</reference>
<reference evidence="4" key="2">
    <citation type="submission" date="2021-01" db="UniProtKB">
        <authorList>
            <consortium name="EnsemblPlants"/>
        </authorList>
    </citation>
    <scope>IDENTIFICATION</scope>
</reference>
<dbReference type="InParanoid" id="A0A7N2MS39"/>
<dbReference type="RefSeq" id="XP_030938636.1">
    <property type="nucleotide sequence ID" value="XM_031082776.1"/>
</dbReference>
<evidence type="ECO:0000313" key="5">
    <source>
        <dbReference type="Proteomes" id="UP000594261"/>
    </source>
</evidence>
<dbReference type="KEGG" id="qlo:115963682"/>
<dbReference type="OrthoDB" id="1708707at2759"/>